<feature type="compositionally biased region" description="Polar residues" evidence="1">
    <location>
        <begin position="109"/>
        <end position="142"/>
    </location>
</feature>
<reference evidence="2" key="1">
    <citation type="journal article" date="2020" name="Nature">
        <title>Giant virus diversity and host interactions through global metagenomics.</title>
        <authorList>
            <person name="Schulz F."/>
            <person name="Roux S."/>
            <person name="Paez-Espino D."/>
            <person name="Jungbluth S."/>
            <person name="Walsh D.A."/>
            <person name="Denef V.J."/>
            <person name="McMahon K.D."/>
            <person name="Konstantinidis K.T."/>
            <person name="Eloe-Fadrosh E.A."/>
            <person name="Kyrpides N.C."/>
            <person name="Woyke T."/>
        </authorList>
    </citation>
    <scope>NUCLEOTIDE SEQUENCE</scope>
    <source>
        <strain evidence="2">GVMAG-M-3300009161-52</strain>
    </source>
</reference>
<evidence type="ECO:0000256" key="1">
    <source>
        <dbReference type="SAM" id="MobiDB-lite"/>
    </source>
</evidence>
<organism evidence="2">
    <name type="scientific">viral metagenome</name>
    <dbReference type="NCBI Taxonomy" id="1070528"/>
    <lineage>
        <taxon>unclassified sequences</taxon>
        <taxon>metagenomes</taxon>
        <taxon>organismal metagenomes</taxon>
    </lineage>
</organism>
<feature type="region of interest" description="Disordered" evidence="1">
    <location>
        <begin position="96"/>
        <end position="173"/>
    </location>
</feature>
<sequence>MSRMSRASSAPPPTPIRVITGSKGTFSERKSGRPNACPFPDKIPELVDGTLQCVGDSDHGYDMYLHPSTIDKGQLCCEEKVAPTQHDSQRQYLKNLSSLEQTKRARGANYNTGQRKTTKPRVSNKSVKFSSNTKRNSNQPSKTIKVKFTSPKKRSNSGKRKRNNANNNGNGIEISIPSIPAIPAILIPEGETEEEKALREHLQAVEVSRQVIKALEEEYGDIVFSQLGQGQGNLGQPGSTLHNIIPGPQGPPEPPTL</sequence>
<dbReference type="AlphaFoldDB" id="A0A6C0EXG6"/>
<name>A0A6C0EXG6_9ZZZZ</name>
<dbReference type="EMBL" id="MN738978">
    <property type="protein sequence ID" value="QHT33797.1"/>
    <property type="molecule type" value="Genomic_DNA"/>
</dbReference>
<feature type="compositionally biased region" description="Low complexity" evidence="1">
    <location>
        <begin position="164"/>
        <end position="173"/>
    </location>
</feature>
<feature type="region of interest" description="Disordered" evidence="1">
    <location>
        <begin position="230"/>
        <end position="257"/>
    </location>
</feature>
<feature type="compositionally biased region" description="Basic residues" evidence="1">
    <location>
        <begin position="150"/>
        <end position="163"/>
    </location>
</feature>
<protein>
    <submittedName>
        <fullName evidence="2">Uncharacterized protein</fullName>
    </submittedName>
</protein>
<feature type="region of interest" description="Disordered" evidence="1">
    <location>
        <begin position="1"/>
        <end position="41"/>
    </location>
</feature>
<proteinExistence type="predicted"/>
<accession>A0A6C0EXG6</accession>
<feature type="compositionally biased region" description="Pro residues" evidence="1">
    <location>
        <begin position="248"/>
        <end position="257"/>
    </location>
</feature>
<evidence type="ECO:0000313" key="2">
    <source>
        <dbReference type="EMBL" id="QHT33797.1"/>
    </source>
</evidence>